<feature type="domain" description="HTH gntR-type" evidence="4">
    <location>
        <begin position="15"/>
        <end position="83"/>
    </location>
</feature>
<evidence type="ECO:0000259" key="4">
    <source>
        <dbReference type="PROSITE" id="PS50949"/>
    </source>
</evidence>
<comment type="caution">
    <text evidence="5">The sequence shown here is derived from an EMBL/GenBank/DDBJ whole genome shotgun (WGS) entry which is preliminary data.</text>
</comment>
<evidence type="ECO:0000256" key="1">
    <source>
        <dbReference type="ARBA" id="ARBA00023015"/>
    </source>
</evidence>
<accession>A0A6N8GP03</accession>
<dbReference type="InterPro" id="IPR036390">
    <property type="entry name" value="WH_DNA-bd_sf"/>
</dbReference>
<proteinExistence type="predicted"/>
<dbReference type="InterPro" id="IPR000524">
    <property type="entry name" value="Tscrpt_reg_HTH_GntR"/>
</dbReference>
<dbReference type="GO" id="GO:0045892">
    <property type="term" value="P:negative regulation of DNA-templated transcription"/>
    <property type="evidence" value="ECO:0007669"/>
    <property type="project" value="TreeGrafter"/>
</dbReference>
<dbReference type="SUPFAM" id="SSF46785">
    <property type="entry name" value="Winged helix' DNA-binding domain"/>
    <property type="match status" value="1"/>
</dbReference>
<keyword evidence="6" id="KW-1185">Reference proteome</keyword>
<dbReference type="Gene3D" id="1.10.10.10">
    <property type="entry name" value="Winged helix-like DNA-binding domain superfamily/Winged helix DNA-binding domain"/>
    <property type="match status" value="1"/>
</dbReference>
<dbReference type="Pfam" id="PF00392">
    <property type="entry name" value="GntR"/>
    <property type="match status" value="1"/>
</dbReference>
<dbReference type="InterPro" id="IPR050679">
    <property type="entry name" value="Bact_HTH_transcr_reg"/>
</dbReference>
<evidence type="ECO:0000256" key="2">
    <source>
        <dbReference type="ARBA" id="ARBA00023125"/>
    </source>
</evidence>
<evidence type="ECO:0000313" key="5">
    <source>
        <dbReference type="EMBL" id="MUN64628.1"/>
    </source>
</evidence>
<sequence>MTVTLSLPIDKTSPVPLYHQLALALEAAIHSGDLAPGTKLDTELEIASRLRIARVTVRSALQHLVEAGLVVRTPRVGTHVTPPHRWARPPAHSASQ</sequence>
<keyword evidence="3" id="KW-0804">Transcription</keyword>
<reference evidence="5 6" key="1">
    <citation type="submission" date="2019-12" db="EMBL/GenBank/DDBJ databases">
        <authorList>
            <person name="Shi Y."/>
        </authorList>
    </citation>
    <scope>NUCLEOTIDE SEQUENCE [LARGE SCALE GENOMIC DNA]</scope>
    <source>
        <strain evidence="5 6">JCM 17929</strain>
    </source>
</reference>
<gene>
    <name evidence="5" type="ORF">GMA12_16010</name>
</gene>
<dbReference type="RefSeq" id="WP_156270509.1">
    <property type="nucleotide sequence ID" value="NZ_WOGU01000016.1"/>
</dbReference>
<dbReference type="InterPro" id="IPR036388">
    <property type="entry name" value="WH-like_DNA-bd_sf"/>
</dbReference>
<dbReference type="AlphaFoldDB" id="A0A6N8GP03"/>
<dbReference type="PROSITE" id="PS50949">
    <property type="entry name" value="HTH_GNTR"/>
    <property type="match status" value="1"/>
</dbReference>
<evidence type="ECO:0000256" key="3">
    <source>
        <dbReference type="ARBA" id="ARBA00023163"/>
    </source>
</evidence>
<dbReference type="Proteomes" id="UP000436989">
    <property type="component" value="Unassembled WGS sequence"/>
</dbReference>
<dbReference type="PANTHER" id="PTHR44846:SF17">
    <property type="entry name" value="GNTR-FAMILY TRANSCRIPTIONAL REGULATOR"/>
    <property type="match status" value="1"/>
</dbReference>
<dbReference type="CDD" id="cd07377">
    <property type="entry name" value="WHTH_GntR"/>
    <property type="match status" value="1"/>
</dbReference>
<keyword evidence="1" id="KW-0805">Transcription regulation</keyword>
<organism evidence="5 6">
    <name type="scientific">Kocuria sediminis</name>
    <dbReference type="NCBI Taxonomy" id="1038857"/>
    <lineage>
        <taxon>Bacteria</taxon>
        <taxon>Bacillati</taxon>
        <taxon>Actinomycetota</taxon>
        <taxon>Actinomycetes</taxon>
        <taxon>Micrococcales</taxon>
        <taxon>Micrococcaceae</taxon>
        <taxon>Kocuria</taxon>
    </lineage>
</organism>
<evidence type="ECO:0000313" key="6">
    <source>
        <dbReference type="Proteomes" id="UP000436989"/>
    </source>
</evidence>
<protein>
    <submittedName>
        <fullName evidence="5">GntR family transcriptional regulator</fullName>
    </submittedName>
</protein>
<dbReference type="PANTHER" id="PTHR44846">
    <property type="entry name" value="MANNOSYL-D-GLYCERATE TRANSPORT/METABOLISM SYSTEM REPRESSOR MNGR-RELATED"/>
    <property type="match status" value="1"/>
</dbReference>
<dbReference type="EMBL" id="WOGU01000016">
    <property type="protein sequence ID" value="MUN64628.1"/>
    <property type="molecule type" value="Genomic_DNA"/>
</dbReference>
<dbReference type="PRINTS" id="PR00035">
    <property type="entry name" value="HTHGNTR"/>
</dbReference>
<dbReference type="SMART" id="SM00345">
    <property type="entry name" value="HTH_GNTR"/>
    <property type="match status" value="1"/>
</dbReference>
<dbReference type="GO" id="GO:0003700">
    <property type="term" value="F:DNA-binding transcription factor activity"/>
    <property type="evidence" value="ECO:0007669"/>
    <property type="project" value="InterPro"/>
</dbReference>
<dbReference type="GO" id="GO:0003677">
    <property type="term" value="F:DNA binding"/>
    <property type="evidence" value="ECO:0007669"/>
    <property type="project" value="UniProtKB-KW"/>
</dbReference>
<keyword evidence="2" id="KW-0238">DNA-binding</keyword>
<name>A0A6N8GP03_9MICC</name>